<organism evidence="1">
    <name type="scientific">Klebsiella pneumoniae subsp. pneumoniae</name>
    <dbReference type="NCBI Taxonomy" id="72407"/>
    <lineage>
        <taxon>Bacteria</taxon>
        <taxon>Pseudomonadati</taxon>
        <taxon>Pseudomonadota</taxon>
        <taxon>Gammaproteobacteria</taxon>
        <taxon>Enterobacterales</taxon>
        <taxon>Enterobacteriaceae</taxon>
        <taxon>Klebsiella/Raoultella group</taxon>
        <taxon>Klebsiella</taxon>
        <taxon>Klebsiella pneumoniae complex</taxon>
    </lineage>
</organism>
<proteinExistence type="predicted"/>
<reference evidence="1" key="1">
    <citation type="journal article" date="2011" name="J. Microbiol. Methods">
        <title>Expansion of the known Klebsiella pneumoniae species gene pool by characterization of novel alien DNA islands integrated into tmRNA gene sites.</title>
        <authorList>
            <person name="Zhang J."/>
            <person name="van Aartsen J.J."/>
            <person name="Jiang X."/>
            <person name="Shao Y."/>
            <person name="Tai C."/>
            <person name="He X."/>
            <person name="Tan Z."/>
            <person name="Deng Z."/>
            <person name="Jia S."/>
            <person name="Rajakumar K."/>
            <person name="Ou H.Y."/>
        </authorList>
    </citation>
    <scope>NUCLEOTIDE SEQUENCE</scope>
</reference>
<sequence length="171" mass="19305">MAAMLRDRKNTEDEAKFEDDLNSAVREVLGASLSLAKWDVADQSLGGSTSNGNPGERDAVIRVSGQEIAIYEALVCSGLERVNIKKHFDKLLSYGICETYFHVTYSYAKEIKPLLDYIGCMLEYEAPSELTYLRCEYLGPPDYETCGYMATYRIDHREVSVVFLVVDLKFT</sequence>
<protein>
    <submittedName>
        <fullName evidence="1">Uncharacterized protein</fullName>
    </submittedName>
</protein>
<evidence type="ECO:0000313" key="1">
    <source>
        <dbReference type="EMBL" id="ADR67024.1"/>
    </source>
</evidence>
<dbReference type="AlphaFoldDB" id="E5F8W2"/>
<dbReference type="EMBL" id="HM236455">
    <property type="protein sequence ID" value="ADR67024.1"/>
    <property type="molecule type" value="Genomic_DNA"/>
</dbReference>
<name>E5F8W2_KLEPN</name>
<accession>E5F8W2</accession>